<evidence type="ECO:0000256" key="4">
    <source>
        <dbReference type="ARBA" id="ARBA00022723"/>
    </source>
</evidence>
<dbReference type="GO" id="GO:0051607">
    <property type="term" value="P:defense response to virus"/>
    <property type="evidence" value="ECO:0007669"/>
    <property type="project" value="UniProtKB-UniRule"/>
</dbReference>
<evidence type="ECO:0000256" key="2">
    <source>
        <dbReference type="ARBA" id="ARBA00005244"/>
    </source>
</evidence>
<dbReference type="Pfam" id="PF13395">
    <property type="entry name" value="HNH_4"/>
    <property type="match status" value="1"/>
</dbReference>
<dbReference type="GO" id="GO:0004519">
    <property type="term" value="F:endonuclease activity"/>
    <property type="evidence" value="ECO:0007669"/>
    <property type="project" value="UniProtKB-UniRule"/>
</dbReference>
<dbReference type="InterPro" id="IPR028629">
    <property type="entry name" value="Cas9"/>
</dbReference>
<reference evidence="15 16" key="1">
    <citation type="submission" date="2015-09" db="EMBL/GenBank/DDBJ databases">
        <authorList>
            <consortium name="Pathogen Informatics"/>
        </authorList>
    </citation>
    <scope>NUCLEOTIDE SEQUENCE [LARGE SCALE GENOMIC DNA]</scope>
    <source>
        <strain evidence="15 16">2789STDY5834957</strain>
    </source>
</reference>
<comment type="function">
    <text evidence="13">CRISPR (clustered regularly interspaced short palindromic repeat) is an adaptive immune system that provides protection against mobile genetic elements (viruses, transposable elements and conjugative plasmids). CRISPR clusters contain spacers, sequences complementary to antecedent mobile elements, and target invading nucleic acids. CRISPR clusters are transcribed and processed into CRISPR RNA (crRNA). In type II CRISPR systems correct processing of pre-crRNA requires a trans-encoded small RNA (tracrRNA), endogenous ribonuclease 3 (rnc) and this protein. The tracrRNA serves as a guide for ribonuclease 3-aided processing of pre-crRNA. Subsequently Cas9/crRNA/tracrRNA endonucleolytically cleaves linear or circular dsDNA target complementary to the spacer; Cas9 is inactive in the absence of the 2 guide RNAs (gRNA). Cas9 recognizes the protospacer adjacent motif (PAM) in the CRISPR repeat sequences to help distinguish self versus nonself, as targets within the bacterial CRISPR locus do not have PAMs. PAM recognition is also required for catalytic activity.</text>
</comment>
<keyword evidence="10 13" id="KW-0238">DNA-binding</keyword>
<evidence type="ECO:0000256" key="11">
    <source>
        <dbReference type="ARBA" id="ARBA00023211"/>
    </source>
</evidence>
<dbReference type="GO" id="GO:0046872">
    <property type="term" value="F:metal ion binding"/>
    <property type="evidence" value="ECO:0007669"/>
    <property type="project" value="UniProtKB-UniRule"/>
</dbReference>
<dbReference type="GO" id="GO:0043571">
    <property type="term" value="P:maintenance of CRISPR repeat elements"/>
    <property type="evidence" value="ECO:0007669"/>
    <property type="project" value="UniProtKB-UniRule"/>
</dbReference>
<keyword evidence="8 13" id="KW-0694">RNA-binding</keyword>
<dbReference type="Pfam" id="PF16595">
    <property type="entry name" value="Cas9_PI"/>
    <property type="match status" value="1"/>
</dbReference>
<comment type="subunit">
    <text evidence="12 13">Monomer. Binds crRNA and tracrRNA.</text>
</comment>
<dbReference type="Gene3D" id="1.10.30.50">
    <property type="match status" value="1"/>
</dbReference>
<name>A0A174P7Q9_9FIRM</name>
<dbReference type="Pfam" id="PF16593">
    <property type="entry name" value="Cas9-BH"/>
    <property type="match status" value="1"/>
</dbReference>
<dbReference type="InterPro" id="IPR033114">
    <property type="entry name" value="HNH_CAS9"/>
</dbReference>
<protein>
    <recommendedName>
        <fullName evidence="13">CRISPR-associated endonuclease Cas9</fullName>
        <ecNumber evidence="13">3.1.-.-</ecNumber>
    </recommendedName>
</protein>
<evidence type="ECO:0000256" key="1">
    <source>
        <dbReference type="ARBA" id="ARBA00001946"/>
    </source>
</evidence>
<comment type="similarity">
    <text evidence="13">Belongs to the CRISPR-associated Cas9 family.</text>
</comment>
<keyword evidence="4" id="KW-0479">Metal-binding</keyword>
<accession>A0A174P7Q9</accession>
<comment type="domain">
    <text evidence="13">Has 2 endonuclease domains. The discontinuous RuvC-like domain cleaves the target DNA noncomplementary to crRNA while the HNH nuclease domain cleaves the target DNA complementary to crRNA.</text>
</comment>
<evidence type="ECO:0000313" key="15">
    <source>
        <dbReference type="EMBL" id="CUP56954.1"/>
    </source>
</evidence>
<organism evidence="15 16">
    <name type="scientific">Blautia obeum</name>
    <dbReference type="NCBI Taxonomy" id="40520"/>
    <lineage>
        <taxon>Bacteria</taxon>
        <taxon>Bacillati</taxon>
        <taxon>Bacillota</taxon>
        <taxon>Clostridia</taxon>
        <taxon>Lachnospirales</taxon>
        <taxon>Lachnospiraceae</taxon>
        <taxon>Blautia</taxon>
    </lineage>
</organism>
<dbReference type="InterPro" id="IPR055228">
    <property type="entry name" value="Cas9_RuvC"/>
</dbReference>
<comment type="cofactor">
    <cofactor evidence="1">
        <name>Mg(2+)</name>
        <dbReference type="ChEBI" id="CHEBI:18420"/>
    </cofactor>
</comment>
<evidence type="ECO:0000256" key="6">
    <source>
        <dbReference type="ARBA" id="ARBA00022801"/>
    </source>
</evidence>
<keyword evidence="11" id="KW-0464">Manganese</keyword>
<evidence type="ECO:0000313" key="16">
    <source>
        <dbReference type="Proteomes" id="UP000095762"/>
    </source>
</evidence>
<keyword evidence="3 13" id="KW-0540">Nuclease</keyword>
<dbReference type="Pfam" id="PF16592">
    <property type="entry name" value="Cas9_REC"/>
    <property type="match status" value="1"/>
</dbReference>
<sequence>MKKKAEKIYLGLNVGTNSIGYAVTDEQYRLLKFNGNDAWGSIVFDAASSNEDRRNHRLARRNLDRRQQRIVWLQEIFAKEISKVDDRFFIRLSESFRWREDVQDRYVFFNDKEYTDVQYMKEYPTIHHLICELMDNKTPHDVRLVYLACAWLITHRGHFLNNLNVEKLDEIMDFSSVYQNFINYFTENGYKRPWGEIDVSALSEVLKQKTGITVKNKELQNILLEGKKPEKSGTEEFPFSQDSIIRLLAGGQCKLKDVFCKEEYLDLGSVSLGMDEEKFDEISGSIGEDYDLLIALRGLYDWSVLANLLNGHSETISMAKVQMYEQHGKDLQILKYFVRKYVPDKYNEVFRKAKADNYVAYTGHMDKDTASQIKKKAKAEEFSKYVLKLMSPIKPEKTDLQSYEDMCERLKLNRFLPKQKNTDNRVIPHQLYEYELIQILKNASVYLPFLNDTNNGISEADKVLSVFRYKIPYYVGPLNEESSFAWISRKQGKITPWNFKEMVDEDASENAFIRRMTNKCTYLPTEDVLPKDSLCYQKFMVLNEINNLQIDGLKIPVKAKQGIYHELFEKNKKVKRKDIEEYLIRNNYLDKDSTELISGIDEQIHSGLSSYCAFFNLLNKKILSEDDVERIIERASYAEDKSRVIKWLRKEYPGLSEDDIRYIARIKIRDFGRLSKTFLTGLKGCDVSKGFDGQDVEMISILQTMWETNDNLMEILSDKYTFLEALEAFTQEYYTGKKKSLKERLDEMRVSNSVRRPVYRTLAVVKDIEKAFGKPNKIFVEMTRGGQADQKGKRIKSRKQQILDLYDKCKDDVHDLMWQLESLGEYADSRLQSDRLYLYFMQFGKCAYSGAHIGFEQLMAGSVEYDIDHIYPQSYVKDDSLNNKVLVLSDLNGTKDNIYPVSPEIRGKMQGLWSWWNHVGAISDEKYKRLIRSAPFTDEEKMGFINRQLTETSQSTKFIADLLKERFPDAEVVYVKAGLVSDFRHEFDLPKSRSYNDLHNAADAFLSVVAGNVYDMRFSKKWFRIDEKYSVKVKTIFTHEVKCRGDIIWDGMPMLEKVEDTARKNTAHFVKYAAFKTGGLFDQNPVKKGTGLIPLKAGLPTEKYGGYNKAGIMFLIPVRYNIGKKSEILILPVELMHGKHFLEDKVFARNYTFTRLENILGKKVGEVSFPMGMRPWKINTMLSFDGFRVCLTGTSGRGKCLVAQPVMQFSADEHWRFYVKRLERFVEKIGINPDLLYDKDHDKVSKDENLKLYELYVDKLQNTIYKKRVNSPVQTLLKGKEEFKKLSIEEQCQVLLNIQSVFGRMTGGCDLTLIGGSAHSAATGSLSTTISNWKKKYSTVRIIDQSPSGMWEKSSENLLDFL</sequence>
<dbReference type="GO" id="GO:0003723">
    <property type="term" value="F:RNA binding"/>
    <property type="evidence" value="ECO:0007669"/>
    <property type="project" value="UniProtKB-UniRule"/>
</dbReference>
<evidence type="ECO:0000259" key="14">
    <source>
        <dbReference type="PROSITE" id="PS51749"/>
    </source>
</evidence>
<dbReference type="InterPro" id="IPR032237">
    <property type="entry name" value="Cas9_PI"/>
</dbReference>
<dbReference type="PROSITE" id="PS51749">
    <property type="entry name" value="HNH_CAS9"/>
    <property type="match status" value="1"/>
</dbReference>
<evidence type="ECO:0000256" key="3">
    <source>
        <dbReference type="ARBA" id="ARBA00022722"/>
    </source>
</evidence>
<evidence type="ECO:0000256" key="13">
    <source>
        <dbReference type="HAMAP-Rule" id="MF_01480"/>
    </source>
</evidence>
<dbReference type="InterPro" id="IPR032239">
    <property type="entry name" value="Cas9-BH"/>
</dbReference>
<dbReference type="Proteomes" id="UP000095762">
    <property type="component" value="Unassembled WGS sequence"/>
</dbReference>
<dbReference type="InterPro" id="IPR032240">
    <property type="entry name" value="Cas9_REC"/>
</dbReference>
<proteinExistence type="inferred from homology"/>
<dbReference type="Pfam" id="PF22702">
    <property type="entry name" value="Cas9_RuvC"/>
    <property type="match status" value="1"/>
</dbReference>
<evidence type="ECO:0000256" key="12">
    <source>
        <dbReference type="ARBA" id="ARBA00046380"/>
    </source>
</evidence>
<dbReference type="EMBL" id="CZBP01000001">
    <property type="protein sequence ID" value="CUP56954.1"/>
    <property type="molecule type" value="Genomic_DNA"/>
</dbReference>
<evidence type="ECO:0000256" key="10">
    <source>
        <dbReference type="ARBA" id="ARBA00023125"/>
    </source>
</evidence>
<dbReference type="GO" id="GO:0003677">
    <property type="term" value="F:DNA binding"/>
    <property type="evidence" value="ECO:0007669"/>
    <property type="project" value="UniProtKB-UniRule"/>
</dbReference>
<dbReference type="InterPro" id="IPR003615">
    <property type="entry name" value="HNH_nuc"/>
</dbReference>
<comment type="caution">
    <text evidence="13">Lacks conserved residue(s) required for the propagation of feature annotation.</text>
</comment>
<feature type="active site" description="Proton acceptor for HNH nuclease domain" evidence="13">
    <location>
        <position position="869"/>
    </location>
</feature>
<keyword evidence="6 13" id="KW-0378">Hydrolase</keyword>
<dbReference type="HAMAP" id="MF_01480">
    <property type="entry name" value="Cas9"/>
    <property type="match status" value="1"/>
</dbReference>
<comment type="similarity">
    <text evidence="2">Belongs to the CRISPR-associated protein Cas9 family. Subtype II-A subfamily.</text>
</comment>
<dbReference type="GO" id="GO:0016787">
    <property type="term" value="F:hydrolase activity"/>
    <property type="evidence" value="ECO:0007669"/>
    <property type="project" value="UniProtKB-KW"/>
</dbReference>
<evidence type="ECO:0000256" key="5">
    <source>
        <dbReference type="ARBA" id="ARBA00022759"/>
    </source>
</evidence>
<keyword evidence="9 13" id="KW-0051">Antiviral defense</keyword>
<evidence type="ECO:0000256" key="9">
    <source>
        <dbReference type="ARBA" id="ARBA00023118"/>
    </source>
</evidence>
<dbReference type="EC" id="3.1.-.-" evidence="13"/>
<keyword evidence="7" id="KW-0460">Magnesium</keyword>
<evidence type="ECO:0000256" key="8">
    <source>
        <dbReference type="ARBA" id="ARBA00022884"/>
    </source>
</evidence>
<dbReference type="RefSeq" id="WP_055059054.1">
    <property type="nucleotide sequence ID" value="NZ_CZBP01000001.1"/>
</dbReference>
<evidence type="ECO:0000256" key="7">
    <source>
        <dbReference type="ARBA" id="ARBA00022842"/>
    </source>
</evidence>
<feature type="domain" description="HNH Cas9-type" evidence="14">
    <location>
        <begin position="788"/>
        <end position="949"/>
    </location>
</feature>
<gene>
    <name evidence="13" type="primary">cas9</name>
    <name evidence="15" type="ORF">ERS852569_00005</name>
</gene>
<keyword evidence="5 13" id="KW-0255">Endonuclease</keyword>
<dbReference type="NCBIfam" id="TIGR01865">
    <property type="entry name" value="cas_Csn1"/>
    <property type="match status" value="1"/>
</dbReference>